<dbReference type="KEGG" id="ant:Arnit_2877"/>
<dbReference type="SUPFAM" id="SSF158791">
    <property type="entry name" value="MgtE N-terminal domain-like"/>
    <property type="match status" value="1"/>
</dbReference>
<evidence type="ECO:0008006" key="3">
    <source>
        <dbReference type="Google" id="ProtNLM"/>
    </source>
</evidence>
<accession>D5V7A5</accession>
<dbReference type="AlphaFoldDB" id="D5V7A5"/>
<gene>
    <name evidence="1" type="ordered locus">Arnit_2877</name>
</gene>
<keyword evidence="2" id="KW-1185">Reference proteome</keyword>
<dbReference type="eggNOG" id="COG3334">
    <property type="taxonomic scope" value="Bacteria"/>
</dbReference>
<evidence type="ECO:0000313" key="2">
    <source>
        <dbReference type="Proteomes" id="UP000000939"/>
    </source>
</evidence>
<dbReference type="RefSeq" id="WP_013136670.1">
    <property type="nucleotide sequence ID" value="NC_014166.1"/>
</dbReference>
<proteinExistence type="predicted"/>
<dbReference type="HOGENOM" id="CLU_1615616_0_0_7"/>
<protein>
    <recommendedName>
        <fullName evidence="3">PDP protein</fullName>
    </recommendedName>
</protein>
<organism evidence="1 2">
    <name type="scientific">Arcobacter nitrofigilis (strain ATCC 33309 / DSM 7299 / CCUG 15893 / LMG 7604 / NCTC 12251 / CI)</name>
    <name type="common">Campylobacter nitrofigilis</name>
    <dbReference type="NCBI Taxonomy" id="572480"/>
    <lineage>
        <taxon>Bacteria</taxon>
        <taxon>Pseudomonadati</taxon>
        <taxon>Campylobacterota</taxon>
        <taxon>Epsilonproteobacteria</taxon>
        <taxon>Campylobacterales</taxon>
        <taxon>Arcobacteraceae</taxon>
        <taxon>Arcobacter</taxon>
    </lineage>
</organism>
<sequence length="164" mass="18916" precursor="true">MNKFLIIVLILGTHLFAEDTAGTFIKEKKEIIELKKELNQFYTTKEAEYKTRKQELDALLAKIKTEKKNIQDIYDKNQLLLKDIKGEVVTKTSKIYNAMKPKNAAEIFNKLIDDGKIEDVFDIILKLKEAKVTQIMKSMTIKNASKITEKLQNYSVVDESKKGK</sequence>
<name>D5V7A5_ARCNC</name>
<dbReference type="OrthoDB" id="5365664at2"/>
<dbReference type="Proteomes" id="UP000000939">
    <property type="component" value="Chromosome"/>
</dbReference>
<evidence type="ECO:0000313" key="1">
    <source>
        <dbReference type="EMBL" id="ADG94525.1"/>
    </source>
</evidence>
<reference evidence="1 2" key="1">
    <citation type="journal article" date="2010" name="Stand. Genomic Sci.">
        <title>Complete genome sequence of Arcobacter nitrofigilis type strain (CI).</title>
        <authorList>
            <person name="Pati A."/>
            <person name="Gronow S."/>
            <person name="Lapidus A."/>
            <person name="Copeland A."/>
            <person name="Glavina Del Rio T."/>
            <person name="Nolan M."/>
            <person name="Lucas S."/>
            <person name="Tice H."/>
            <person name="Cheng J.F."/>
            <person name="Han C."/>
            <person name="Chertkov O."/>
            <person name="Bruce D."/>
            <person name="Tapia R."/>
            <person name="Goodwin L."/>
            <person name="Pitluck S."/>
            <person name="Liolios K."/>
            <person name="Ivanova N."/>
            <person name="Mavromatis K."/>
            <person name="Chen A."/>
            <person name="Palaniappan K."/>
            <person name="Land M."/>
            <person name="Hauser L."/>
            <person name="Chang Y.J."/>
            <person name="Jeffries C.D."/>
            <person name="Detter J.C."/>
            <person name="Rohde M."/>
            <person name="Goker M."/>
            <person name="Bristow J."/>
            <person name="Eisen J.A."/>
            <person name="Markowitz V."/>
            <person name="Hugenholtz P."/>
            <person name="Klenk H.P."/>
            <person name="Kyrpides N.C."/>
        </authorList>
    </citation>
    <scope>NUCLEOTIDE SEQUENCE [LARGE SCALE GENOMIC DNA]</scope>
    <source>
        <strain evidence="2">ATCC 33309 / DSM 7299 / CCUG 15893 / LMG 7604 / NCTC 12251 / CI</strain>
    </source>
</reference>
<dbReference type="EMBL" id="CP001999">
    <property type="protein sequence ID" value="ADG94525.1"/>
    <property type="molecule type" value="Genomic_DNA"/>
</dbReference>
<dbReference type="STRING" id="572480.Arnit_2877"/>